<comment type="caution">
    <text evidence="1">The sequence shown here is derived from an EMBL/GenBank/DDBJ whole genome shotgun (WGS) entry which is preliminary data.</text>
</comment>
<dbReference type="RefSeq" id="WP_035070175.1">
    <property type="nucleotide sequence ID" value="NZ_JMIH01000013.1"/>
</dbReference>
<organism evidence="1 2">
    <name type="scientific">Anditalea andensis</name>
    <dbReference type="NCBI Taxonomy" id="1048983"/>
    <lineage>
        <taxon>Bacteria</taxon>
        <taxon>Pseudomonadati</taxon>
        <taxon>Bacteroidota</taxon>
        <taxon>Cytophagia</taxon>
        <taxon>Cytophagales</taxon>
        <taxon>Cytophagaceae</taxon>
        <taxon>Anditalea</taxon>
    </lineage>
</organism>
<dbReference type="eggNOG" id="COG2982">
    <property type="taxonomic scope" value="Bacteria"/>
</dbReference>
<dbReference type="Proteomes" id="UP000027821">
    <property type="component" value="Unassembled WGS sequence"/>
</dbReference>
<reference evidence="1 2" key="1">
    <citation type="submission" date="2014-04" db="EMBL/GenBank/DDBJ databases">
        <title>Characterization and application of a salt tolerant electro-active bacterium.</title>
        <authorList>
            <person name="Yang L."/>
            <person name="Wei S."/>
            <person name="Tay Q.X.M."/>
        </authorList>
    </citation>
    <scope>NUCLEOTIDE SEQUENCE [LARGE SCALE GENOMIC DNA]</scope>
    <source>
        <strain evidence="1 2">LY1</strain>
    </source>
</reference>
<dbReference type="EMBL" id="JMIH01000013">
    <property type="protein sequence ID" value="KEO75386.1"/>
    <property type="molecule type" value="Genomic_DNA"/>
</dbReference>
<dbReference type="OrthoDB" id="9771783at2"/>
<evidence type="ECO:0000313" key="2">
    <source>
        <dbReference type="Proteomes" id="UP000027821"/>
    </source>
</evidence>
<name>A0A074KZG5_9BACT</name>
<keyword evidence="2" id="KW-1185">Reference proteome</keyword>
<protein>
    <recommendedName>
        <fullName evidence="3">DUF748 domain-containing protein</fullName>
    </recommendedName>
</protein>
<accession>A0A074KZG5</accession>
<sequence>MKKRIWIPVTLILLIFLLLHFALEPFVLKKVNRALATMDGMYGSVDDIHIHLYRGAYKIDSLVIFDEEREDIPFFSTAEIDISLEWGALFKGKVVGDIHFERPILNLISNGQEVEDGEDVDFAHVLDELMPININTFTIHNGEIHYIDPTASPKVDLFFKDLNVYATNLGNVNDDNRPLPSAVSINASTIGGGFIDGHVDLNILKSQPDFDAVVEMDRVDLLALNEFTEAYANFTFKEGQLYASTEIAMKDGVFQGYLKPVFENVKVIDLQDEDSSFLRKAWEVVVGSAMKIFENPKEDQVATRVPFEGDINETNVRVMPTIFNVLRNAFIEAFSKSPDHDISFENL</sequence>
<evidence type="ECO:0000313" key="1">
    <source>
        <dbReference type="EMBL" id="KEO75386.1"/>
    </source>
</evidence>
<dbReference type="AlphaFoldDB" id="A0A074KZG5"/>
<proteinExistence type="predicted"/>
<evidence type="ECO:0008006" key="3">
    <source>
        <dbReference type="Google" id="ProtNLM"/>
    </source>
</evidence>
<gene>
    <name evidence="1" type="ORF">EL17_02275</name>
</gene>